<dbReference type="SUPFAM" id="SSF103473">
    <property type="entry name" value="MFS general substrate transporter"/>
    <property type="match status" value="1"/>
</dbReference>
<organism evidence="3">
    <name type="scientific">Arion vulgaris</name>
    <dbReference type="NCBI Taxonomy" id="1028688"/>
    <lineage>
        <taxon>Eukaryota</taxon>
        <taxon>Metazoa</taxon>
        <taxon>Spiralia</taxon>
        <taxon>Lophotrochozoa</taxon>
        <taxon>Mollusca</taxon>
        <taxon>Gastropoda</taxon>
        <taxon>Heterobranchia</taxon>
        <taxon>Euthyneura</taxon>
        <taxon>Panpulmonata</taxon>
        <taxon>Eupulmonata</taxon>
        <taxon>Stylommatophora</taxon>
        <taxon>Helicina</taxon>
        <taxon>Arionoidea</taxon>
        <taxon>Arionidae</taxon>
        <taxon>Arion</taxon>
    </lineage>
</organism>
<protein>
    <submittedName>
        <fullName evidence="3">Uncharacterized protein</fullName>
    </submittedName>
</protein>
<dbReference type="InterPro" id="IPR027197">
    <property type="entry name" value="SLC43A3"/>
</dbReference>
<feature type="transmembrane region" description="Helical" evidence="1">
    <location>
        <begin position="158"/>
        <end position="176"/>
    </location>
</feature>
<evidence type="ECO:0000313" key="2">
    <source>
        <dbReference type="EMBL" id="CEK75316.1"/>
    </source>
</evidence>
<feature type="transmembrane region" description="Helical" evidence="1">
    <location>
        <begin position="12"/>
        <end position="31"/>
    </location>
</feature>
<dbReference type="PANTHER" id="PTHR20765:SF1">
    <property type="entry name" value="EQUILIBRATIVE NUCLEOBASE TRANSPORTER 1"/>
    <property type="match status" value="1"/>
</dbReference>
<dbReference type="AlphaFoldDB" id="A0A0B7A3U8"/>
<feature type="transmembrane region" description="Helical" evidence="1">
    <location>
        <begin position="103"/>
        <end position="123"/>
    </location>
</feature>
<evidence type="ECO:0000313" key="3">
    <source>
        <dbReference type="EMBL" id="CEK75317.1"/>
    </source>
</evidence>
<feature type="transmembrane region" description="Helical" evidence="1">
    <location>
        <begin position="183"/>
        <end position="206"/>
    </location>
</feature>
<keyword evidence="1" id="KW-1133">Transmembrane helix</keyword>
<dbReference type="Gene3D" id="1.20.1250.20">
    <property type="entry name" value="MFS general substrate transporter like domains"/>
    <property type="match status" value="1"/>
</dbReference>
<dbReference type="EMBL" id="HACG01028451">
    <property type="protein sequence ID" value="CEK75316.1"/>
    <property type="molecule type" value="Transcribed_RNA"/>
</dbReference>
<name>A0A0B7A3U8_9EUPU</name>
<feature type="transmembrane region" description="Helical" evidence="1">
    <location>
        <begin position="135"/>
        <end position="152"/>
    </location>
</feature>
<keyword evidence="1" id="KW-0472">Membrane</keyword>
<proteinExistence type="predicted"/>
<gene>
    <name evidence="3" type="primary">ORF94931</name>
    <name evidence="2" type="synonym">ORF94928</name>
</gene>
<dbReference type="EMBL" id="HACG01028452">
    <property type="protein sequence ID" value="CEK75317.1"/>
    <property type="molecule type" value="Transcribed_RNA"/>
</dbReference>
<reference evidence="3" key="1">
    <citation type="submission" date="2014-12" db="EMBL/GenBank/DDBJ databases">
        <title>Insight into the proteome of Arion vulgaris.</title>
        <authorList>
            <person name="Aradska J."/>
            <person name="Bulat T."/>
            <person name="Smidak R."/>
            <person name="Sarate P."/>
            <person name="Gangsoo J."/>
            <person name="Sialana F."/>
            <person name="Bilban M."/>
            <person name="Lubec G."/>
        </authorList>
    </citation>
    <scope>NUCLEOTIDE SEQUENCE</scope>
    <source>
        <tissue evidence="3">Skin</tissue>
    </source>
</reference>
<dbReference type="InterPro" id="IPR036259">
    <property type="entry name" value="MFS_trans_sf"/>
</dbReference>
<evidence type="ECO:0000256" key="1">
    <source>
        <dbReference type="SAM" id="Phobius"/>
    </source>
</evidence>
<dbReference type="PANTHER" id="PTHR20765">
    <property type="entry name" value="SOLUTE CARRIER FAMILY 43 MEMBER 3-RELATED"/>
    <property type="match status" value="1"/>
</dbReference>
<feature type="non-terminal residue" evidence="3">
    <location>
        <position position="209"/>
    </location>
</feature>
<accession>A0A0B7A3U8</accession>
<sequence length="209" mass="22806">MDKKQRKKSREISMSFKIFLTTWAFVENGLFSGLRAGWSAMVYILKQKRVYAYLCNDVDTGNTSSLLTTAQVSYETVLSTVSYNSSNQSTLTTSSDCNDQDAMFNQCFTVASATMALSALLYGHLNYKYGIRAPRILSVVMFVGGAVCFAFVDEELPWLVFPGLLLISSGGMALYITNNQISYMFTTGSAAVVGLLCGALEASAIVQSI</sequence>
<keyword evidence="1" id="KW-0812">Transmembrane</keyword>